<organism evidence="2 3">
    <name type="scientific">Deinococcus cellulosilyticus (strain DSM 18568 / NBRC 106333 / KACC 11606 / 5516J-15)</name>
    <dbReference type="NCBI Taxonomy" id="1223518"/>
    <lineage>
        <taxon>Bacteria</taxon>
        <taxon>Thermotogati</taxon>
        <taxon>Deinococcota</taxon>
        <taxon>Deinococci</taxon>
        <taxon>Deinococcales</taxon>
        <taxon>Deinococcaceae</taxon>
        <taxon>Deinococcus</taxon>
    </lineage>
</organism>
<feature type="domain" description="YDG" evidence="1">
    <location>
        <begin position="7"/>
        <end position="149"/>
    </location>
</feature>
<dbReference type="AlphaFoldDB" id="A0A511NC23"/>
<proteinExistence type="predicted"/>
<dbReference type="GO" id="GO:0044027">
    <property type="term" value="P:negative regulation of gene expression via chromosomal CpG island methylation"/>
    <property type="evidence" value="ECO:0007669"/>
    <property type="project" value="TreeGrafter"/>
</dbReference>
<dbReference type="Pfam" id="PF13391">
    <property type="entry name" value="HNH_2"/>
    <property type="match status" value="1"/>
</dbReference>
<dbReference type="InterPro" id="IPR036987">
    <property type="entry name" value="SRA-YDG_sf"/>
</dbReference>
<dbReference type="CDD" id="cd00085">
    <property type="entry name" value="HNHc"/>
    <property type="match status" value="1"/>
</dbReference>
<keyword evidence="3" id="KW-1185">Reference proteome</keyword>
<dbReference type="SMART" id="SM00507">
    <property type="entry name" value="HNHc"/>
    <property type="match status" value="1"/>
</dbReference>
<dbReference type="PROSITE" id="PS51015">
    <property type="entry name" value="YDG"/>
    <property type="match status" value="1"/>
</dbReference>
<protein>
    <recommendedName>
        <fullName evidence="1">YDG domain-containing protein</fullName>
    </recommendedName>
</protein>
<dbReference type="PANTHER" id="PTHR14140:SF27">
    <property type="entry name" value="OS04G0289800 PROTEIN"/>
    <property type="match status" value="1"/>
</dbReference>
<dbReference type="GO" id="GO:0016567">
    <property type="term" value="P:protein ubiquitination"/>
    <property type="evidence" value="ECO:0007669"/>
    <property type="project" value="TreeGrafter"/>
</dbReference>
<dbReference type="OrthoDB" id="67788at2"/>
<gene>
    <name evidence="2" type="ORF">DC3_57820</name>
</gene>
<dbReference type="InterPro" id="IPR003105">
    <property type="entry name" value="SRA_YDG"/>
</dbReference>
<dbReference type="InterPro" id="IPR015947">
    <property type="entry name" value="PUA-like_sf"/>
</dbReference>
<dbReference type="Proteomes" id="UP000321306">
    <property type="component" value="Unassembled WGS sequence"/>
</dbReference>
<dbReference type="SUPFAM" id="SSF88697">
    <property type="entry name" value="PUA domain-like"/>
    <property type="match status" value="1"/>
</dbReference>
<dbReference type="GO" id="GO:0061630">
    <property type="term" value="F:ubiquitin protein ligase activity"/>
    <property type="evidence" value="ECO:0007669"/>
    <property type="project" value="TreeGrafter"/>
</dbReference>
<evidence type="ECO:0000313" key="2">
    <source>
        <dbReference type="EMBL" id="GEM50147.1"/>
    </source>
</evidence>
<reference evidence="2 3" key="1">
    <citation type="submission" date="2019-07" db="EMBL/GenBank/DDBJ databases">
        <title>Whole genome shotgun sequence of Deinococcus cellulosilyticus NBRC 106333.</title>
        <authorList>
            <person name="Hosoyama A."/>
            <person name="Uohara A."/>
            <person name="Ohji S."/>
            <person name="Ichikawa N."/>
        </authorList>
    </citation>
    <scope>NUCLEOTIDE SEQUENCE [LARGE SCALE GENOMIC DNA]</scope>
    <source>
        <strain evidence="2 3">NBRC 106333</strain>
    </source>
</reference>
<dbReference type="PANTHER" id="PTHR14140">
    <property type="entry name" value="E3 UBIQUITIN-PROTEIN LIGASE UHRF-RELATED"/>
    <property type="match status" value="1"/>
</dbReference>
<dbReference type="InterPro" id="IPR045134">
    <property type="entry name" value="UHRF1/2-like"/>
</dbReference>
<dbReference type="InterPro" id="IPR003615">
    <property type="entry name" value="HNH_nuc"/>
</dbReference>
<dbReference type="Pfam" id="PF02182">
    <property type="entry name" value="SAD_SRA"/>
    <property type="match status" value="1"/>
</dbReference>
<dbReference type="Gene3D" id="2.30.280.10">
    <property type="entry name" value="SRA-YDG"/>
    <property type="match status" value="1"/>
</dbReference>
<dbReference type="SMART" id="SM00466">
    <property type="entry name" value="SRA"/>
    <property type="match status" value="1"/>
</dbReference>
<evidence type="ECO:0000313" key="3">
    <source>
        <dbReference type="Proteomes" id="UP000321306"/>
    </source>
</evidence>
<evidence type="ECO:0000259" key="1">
    <source>
        <dbReference type="PROSITE" id="PS51015"/>
    </source>
</evidence>
<accession>A0A511NC23</accession>
<dbReference type="RefSeq" id="WP_146892084.1">
    <property type="nucleotide sequence ID" value="NZ_BJXB01000061.1"/>
</dbReference>
<sequence>MAERVFGDVKGVPVGALFPDRKAVAAAGIHKPLQAGISGSANEGADSIVVSGGYEDDFDDGETLIYTGHGGRDQESEKQVAHQELTRQNKALALNKQLGLPVRVVRRVEDPKVLSSGMNYRYDGLYFVTDYWCEPGKSGFLVYRFRLEKDPFLVPPMAGVQSDVPEDDAPAPVITTAQAERRLALVNRIKRDSKVTKAVKKMHDDTCQVCGVRLVTPLGAYSEAAHIKPLGMPHNGPDSTDNVLCLCPNHHVLFDYGVFAVNDDFSLVGTGYEGQVLRRVAGHQINLEYLQYQREHYFFLDIRSR</sequence>
<comment type="caution">
    <text evidence="2">The sequence shown here is derived from an EMBL/GenBank/DDBJ whole genome shotgun (WGS) entry which is preliminary data.</text>
</comment>
<dbReference type="EMBL" id="BJXB01000061">
    <property type="protein sequence ID" value="GEM50147.1"/>
    <property type="molecule type" value="Genomic_DNA"/>
</dbReference>
<name>A0A511NC23_DEIC1</name>